<accession>E9FWD1</accession>
<feature type="transmembrane region" description="Helical" evidence="7">
    <location>
        <begin position="104"/>
        <end position="127"/>
    </location>
</feature>
<dbReference type="Pfam" id="PF08395">
    <property type="entry name" value="7tm_7"/>
    <property type="match status" value="1"/>
</dbReference>
<evidence type="ECO:0000256" key="5">
    <source>
        <dbReference type="ARBA" id="ARBA00023136"/>
    </source>
</evidence>
<feature type="transmembrane region" description="Helical" evidence="7">
    <location>
        <begin position="164"/>
        <end position="183"/>
    </location>
</feature>
<dbReference type="OrthoDB" id="6344997at2759"/>
<evidence type="ECO:0000256" key="1">
    <source>
        <dbReference type="ARBA" id="ARBA00004651"/>
    </source>
</evidence>
<dbReference type="PANTHER" id="PTHR21143:SF133">
    <property type="entry name" value="GUSTATORY AND PHEROMONE RECEPTOR 32A-RELATED"/>
    <property type="match status" value="1"/>
</dbReference>
<feature type="transmembrane region" description="Helical" evidence="7">
    <location>
        <begin position="203"/>
        <end position="223"/>
    </location>
</feature>
<dbReference type="GO" id="GO:0050909">
    <property type="term" value="P:sensory perception of taste"/>
    <property type="evidence" value="ECO:0007669"/>
    <property type="project" value="InterPro"/>
</dbReference>
<feature type="transmembrane region" description="Helical" evidence="7">
    <location>
        <begin position="310"/>
        <end position="329"/>
    </location>
</feature>
<dbReference type="Proteomes" id="UP000000305">
    <property type="component" value="Unassembled WGS sequence"/>
</dbReference>
<sequence>MQEICQVKVQPTQSSNLESNGVKLGQRSSFHWSLEPMTKWMCLMGVPISMNRSSCQLSCCRFNRIFCFLVVLFIHSSQIIHMLLNAKSIANSYITGTSSTALSWNFIIESAIIAVYAIGGHISLLLVTRSETWMDLVHSFKFLEKNLTSSDIYPACRKLAIKTIIYVISSVLCIDLLLGIDMIWNESTLMRRILDLSSFFSKIYPMTALGLFCILAGLISLHLEVIRKRIDDQLNQCKHGENFSLVIKEQRSQLKLLRRHHRLICNLVGKLNCCFGFFLLVEVAFIFVTSVNCFMYLFSSATRSDKIMGLLYSVICLDSLVHLFLISSFSDDIVNQTKKIQEALVELLHDQPSLQNEVILFTDQLLLLKTHVNAVGFFNVSKHLFPSLIGTTLTYFFILLQFHSAEN</sequence>
<dbReference type="FunCoup" id="E9FWD1">
    <property type="interactions" value="32"/>
</dbReference>
<feature type="transmembrane region" description="Helical" evidence="7">
    <location>
        <begin position="65"/>
        <end position="84"/>
    </location>
</feature>
<name>E9FWD1_DAPPU</name>
<evidence type="ECO:0000256" key="2">
    <source>
        <dbReference type="ARBA" id="ARBA00022475"/>
    </source>
</evidence>
<dbReference type="GO" id="GO:0007635">
    <property type="term" value="P:chemosensory behavior"/>
    <property type="evidence" value="ECO:0000318"/>
    <property type="project" value="GO_Central"/>
</dbReference>
<dbReference type="EMBL" id="GL732526">
    <property type="protein sequence ID" value="EFX87869.1"/>
    <property type="molecule type" value="Genomic_DNA"/>
</dbReference>
<keyword evidence="3 7" id="KW-0812">Transmembrane</keyword>
<dbReference type="HOGENOM" id="CLU_058520_0_0_1"/>
<dbReference type="InterPro" id="IPR013604">
    <property type="entry name" value="7TM_chemorcpt"/>
</dbReference>
<reference evidence="8 9" key="1">
    <citation type="journal article" date="2011" name="Science">
        <title>The ecoresponsive genome of Daphnia pulex.</title>
        <authorList>
            <person name="Colbourne J.K."/>
            <person name="Pfrender M.E."/>
            <person name="Gilbert D."/>
            <person name="Thomas W.K."/>
            <person name="Tucker A."/>
            <person name="Oakley T.H."/>
            <person name="Tokishita S."/>
            <person name="Aerts A."/>
            <person name="Arnold G.J."/>
            <person name="Basu M.K."/>
            <person name="Bauer D.J."/>
            <person name="Caceres C.E."/>
            <person name="Carmel L."/>
            <person name="Casola C."/>
            <person name="Choi J.H."/>
            <person name="Detter J.C."/>
            <person name="Dong Q."/>
            <person name="Dusheyko S."/>
            <person name="Eads B.D."/>
            <person name="Frohlich T."/>
            <person name="Geiler-Samerotte K.A."/>
            <person name="Gerlach D."/>
            <person name="Hatcher P."/>
            <person name="Jogdeo S."/>
            <person name="Krijgsveld J."/>
            <person name="Kriventseva E.V."/>
            <person name="Kultz D."/>
            <person name="Laforsch C."/>
            <person name="Lindquist E."/>
            <person name="Lopez J."/>
            <person name="Manak J.R."/>
            <person name="Muller J."/>
            <person name="Pangilinan J."/>
            <person name="Patwardhan R.P."/>
            <person name="Pitluck S."/>
            <person name="Pritham E.J."/>
            <person name="Rechtsteiner A."/>
            <person name="Rho M."/>
            <person name="Rogozin I.B."/>
            <person name="Sakarya O."/>
            <person name="Salamov A."/>
            <person name="Schaack S."/>
            <person name="Shapiro H."/>
            <person name="Shiga Y."/>
            <person name="Skalitzky C."/>
            <person name="Smith Z."/>
            <person name="Souvorov A."/>
            <person name="Sung W."/>
            <person name="Tang Z."/>
            <person name="Tsuchiya D."/>
            <person name="Tu H."/>
            <person name="Vos H."/>
            <person name="Wang M."/>
            <person name="Wolf Y.I."/>
            <person name="Yamagata H."/>
            <person name="Yamada T."/>
            <person name="Ye Y."/>
            <person name="Shaw J.R."/>
            <person name="Andrews J."/>
            <person name="Crease T.J."/>
            <person name="Tang H."/>
            <person name="Lucas S.M."/>
            <person name="Robertson H.M."/>
            <person name="Bork P."/>
            <person name="Koonin E.V."/>
            <person name="Zdobnov E.M."/>
            <person name="Grigoriev I.V."/>
            <person name="Lynch M."/>
            <person name="Boore J.L."/>
        </authorList>
    </citation>
    <scope>NUCLEOTIDE SEQUENCE [LARGE SCALE GENOMIC DNA]</scope>
</reference>
<keyword evidence="6" id="KW-0675">Receptor</keyword>
<keyword evidence="9" id="KW-1185">Reference proteome</keyword>
<proteinExistence type="predicted"/>
<evidence type="ECO:0000313" key="9">
    <source>
        <dbReference type="Proteomes" id="UP000000305"/>
    </source>
</evidence>
<comment type="subcellular location">
    <subcellularLocation>
        <location evidence="1">Cell membrane</location>
        <topology evidence="1">Multi-pass membrane protein</topology>
    </subcellularLocation>
</comment>
<evidence type="ECO:0000313" key="8">
    <source>
        <dbReference type="EMBL" id="EFX87869.1"/>
    </source>
</evidence>
<dbReference type="GO" id="GO:0030425">
    <property type="term" value="C:dendrite"/>
    <property type="evidence" value="ECO:0000318"/>
    <property type="project" value="GO_Central"/>
</dbReference>
<keyword evidence="2" id="KW-1003">Cell membrane</keyword>
<dbReference type="PANTHER" id="PTHR21143">
    <property type="entry name" value="INVERTEBRATE GUSTATORY RECEPTOR"/>
    <property type="match status" value="1"/>
</dbReference>
<gene>
    <name evidence="8" type="primary">DpuGr2</name>
    <name evidence="8" type="ORF">DAPPUDRAFT_346819</name>
</gene>
<evidence type="ECO:0008006" key="10">
    <source>
        <dbReference type="Google" id="ProtNLM"/>
    </source>
</evidence>
<dbReference type="GO" id="GO:0005886">
    <property type="term" value="C:plasma membrane"/>
    <property type="evidence" value="ECO:0007669"/>
    <property type="project" value="UniProtKB-SubCell"/>
</dbReference>
<organism evidence="8 9">
    <name type="scientific">Daphnia pulex</name>
    <name type="common">Water flea</name>
    <dbReference type="NCBI Taxonomy" id="6669"/>
    <lineage>
        <taxon>Eukaryota</taxon>
        <taxon>Metazoa</taxon>
        <taxon>Ecdysozoa</taxon>
        <taxon>Arthropoda</taxon>
        <taxon>Crustacea</taxon>
        <taxon>Branchiopoda</taxon>
        <taxon>Diplostraca</taxon>
        <taxon>Cladocera</taxon>
        <taxon>Anomopoda</taxon>
        <taxon>Daphniidae</taxon>
        <taxon>Daphnia</taxon>
    </lineage>
</organism>
<dbReference type="AlphaFoldDB" id="E9FWD1"/>
<keyword evidence="5 7" id="KW-0472">Membrane</keyword>
<dbReference type="KEGG" id="dpx:DAPPUDRAFT_346819"/>
<feature type="transmembrane region" description="Helical" evidence="7">
    <location>
        <begin position="384"/>
        <end position="402"/>
    </location>
</feature>
<dbReference type="GO" id="GO:0008049">
    <property type="term" value="P:male courtship behavior"/>
    <property type="evidence" value="ECO:0000318"/>
    <property type="project" value="GO_Central"/>
</dbReference>
<evidence type="ECO:0000256" key="6">
    <source>
        <dbReference type="ARBA" id="ARBA00023170"/>
    </source>
</evidence>
<protein>
    <recommendedName>
        <fullName evidence="10">Gustatory receptor</fullName>
    </recommendedName>
</protein>
<dbReference type="GO" id="GO:0030424">
    <property type="term" value="C:axon"/>
    <property type="evidence" value="ECO:0000318"/>
    <property type="project" value="GO_Central"/>
</dbReference>
<dbReference type="InParanoid" id="E9FWD1"/>
<feature type="transmembrane region" description="Helical" evidence="7">
    <location>
        <begin position="267"/>
        <end position="298"/>
    </location>
</feature>
<dbReference type="GO" id="GO:0043025">
    <property type="term" value="C:neuronal cell body"/>
    <property type="evidence" value="ECO:0000318"/>
    <property type="project" value="GO_Central"/>
</dbReference>
<evidence type="ECO:0000256" key="7">
    <source>
        <dbReference type="SAM" id="Phobius"/>
    </source>
</evidence>
<keyword evidence="4 7" id="KW-1133">Transmembrane helix</keyword>
<evidence type="ECO:0000256" key="4">
    <source>
        <dbReference type="ARBA" id="ARBA00022989"/>
    </source>
</evidence>
<evidence type="ECO:0000256" key="3">
    <source>
        <dbReference type="ARBA" id="ARBA00022692"/>
    </source>
</evidence>